<name>A0ABS8PSA2_9BACT</name>
<feature type="transmembrane region" description="Helical" evidence="1">
    <location>
        <begin position="12"/>
        <end position="30"/>
    </location>
</feature>
<dbReference type="EMBL" id="JAJNEC010000005">
    <property type="protein sequence ID" value="MCD2423956.1"/>
    <property type="molecule type" value="Genomic_DNA"/>
</dbReference>
<protein>
    <recommendedName>
        <fullName evidence="4">Lipocalin-like domain-containing protein</fullName>
    </recommendedName>
</protein>
<organism evidence="2 3">
    <name type="scientific">Niabella pedocola</name>
    <dbReference type="NCBI Taxonomy" id="1752077"/>
    <lineage>
        <taxon>Bacteria</taxon>
        <taxon>Pseudomonadati</taxon>
        <taxon>Bacteroidota</taxon>
        <taxon>Chitinophagia</taxon>
        <taxon>Chitinophagales</taxon>
        <taxon>Chitinophagaceae</taxon>
        <taxon>Niabella</taxon>
    </lineage>
</organism>
<evidence type="ECO:0000313" key="2">
    <source>
        <dbReference type="EMBL" id="MCD2423956.1"/>
    </source>
</evidence>
<keyword evidence="1" id="KW-0472">Membrane</keyword>
<keyword evidence="1" id="KW-1133">Transmembrane helix</keyword>
<dbReference type="RefSeq" id="WP_231005213.1">
    <property type="nucleotide sequence ID" value="NZ_JAJNEC010000005.1"/>
</dbReference>
<sequence length="163" mass="18569">MNRTTGWPLGHLYGIFIISLFAVASCQLQARNASEGEVPFTEKNWQLVSLTVQPAVDWDLDGKLETDIAAKLDLCERDNGLLFRSNRRVLRFYGAARCEEETAQRETGNWTYDALQKKLTVNEENTGPKVYEVAISETSRLVLLHRFNNGSREHEMTAVYTIK</sequence>
<reference evidence="2 3" key="1">
    <citation type="submission" date="2021-11" db="EMBL/GenBank/DDBJ databases">
        <title>Genomic of Niabella pedocola.</title>
        <authorList>
            <person name="Wu T."/>
        </authorList>
    </citation>
    <scope>NUCLEOTIDE SEQUENCE [LARGE SCALE GENOMIC DNA]</scope>
    <source>
        <strain evidence="2 3">JCM 31011</strain>
    </source>
</reference>
<keyword evidence="1" id="KW-0812">Transmembrane</keyword>
<evidence type="ECO:0008006" key="4">
    <source>
        <dbReference type="Google" id="ProtNLM"/>
    </source>
</evidence>
<dbReference type="PROSITE" id="PS51257">
    <property type="entry name" value="PROKAR_LIPOPROTEIN"/>
    <property type="match status" value="1"/>
</dbReference>
<comment type="caution">
    <text evidence="2">The sequence shown here is derived from an EMBL/GenBank/DDBJ whole genome shotgun (WGS) entry which is preliminary data.</text>
</comment>
<proteinExistence type="predicted"/>
<gene>
    <name evidence="2" type="ORF">LQ567_14355</name>
</gene>
<evidence type="ECO:0000313" key="3">
    <source>
        <dbReference type="Proteomes" id="UP001199816"/>
    </source>
</evidence>
<accession>A0ABS8PSA2</accession>
<evidence type="ECO:0000256" key="1">
    <source>
        <dbReference type="SAM" id="Phobius"/>
    </source>
</evidence>
<dbReference type="Proteomes" id="UP001199816">
    <property type="component" value="Unassembled WGS sequence"/>
</dbReference>
<keyword evidence="3" id="KW-1185">Reference proteome</keyword>